<comment type="caution">
    <text evidence="2">The sequence shown here is derived from an EMBL/GenBank/DDBJ whole genome shotgun (WGS) entry which is preliminary data.</text>
</comment>
<organism evidence="2 3">
    <name type="scientific">Paenibacillus albidus</name>
    <dbReference type="NCBI Taxonomy" id="2041023"/>
    <lineage>
        <taxon>Bacteria</taxon>
        <taxon>Bacillati</taxon>
        <taxon>Bacillota</taxon>
        <taxon>Bacilli</taxon>
        <taxon>Bacillales</taxon>
        <taxon>Paenibacillaceae</taxon>
        <taxon>Paenibacillus</taxon>
    </lineage>
</organism>
<name>A0A917CXR3_9BACL</name>
<protein>
    <submittedName>
        <fullName evidence="2">Tail Collar domain-containing protein</fullName>
    </submittedName>
</protein>
<dbReference type="InterPro" id="IPR011083">
    <property type="entry name" value="Phage_tail_collar_dom"/>
</dbReference>
<evidence type="ECO:0000313" key="2">
    <source>
        <dbReference type="EMBL" id="GGG00725.1"/>
    </source>
</evidence>
<reference evidence="2" key="1">
    <citation type="journal article" date="2014" name="Int. J. Syst. Evol. Microbiol.">
        <title>Complete genome sequence of Corynebacterium casei LMG S-19264T (=DSM 44701T), isolated from a smear-ripened cheese.</title>
        <authorList>
            <consortium name="US DOE Joint Genome Institute (JGI-PGF)"/>
            <person name="Walter F."/>
            <person name="Albersmeier A."/>
            <person name="Kalinowski J."/>
            <person name="Ruckert C."/>
        </authorList>
    </citation>
    <scope>NUCLEOTIDE SEQUENCE</scope>
    <source>
        <strain evidence="2">CGMCC 1.16134</strain>
    </source>
</reference>
<accession>A0A917CXR3</accession>
<dbReference type="AlphaFoldDB" id="A0A917CXR3"/>
<sequence>MGYLGEIRIFAGNFAPKGWAFCDGQLMPIMQNTALFSLLGTNYGGDGKTTFALPNLVGRVPIQAGMGNGLTDRTLGVSGGSAAVELNSGQLPVHNHTPVYKEGGMRKDHPAGAVWAKPGGRVPAASYSSYGPNRTATMEQGAVRPAGGSQPHNNMQPFLALNFIICTSGDFPPRS</sequence>
<dbReference type="SUPFAM" id="SSF88874">
    <property type="entry name" value="Receptor-binding domain of short tail fibre protein gp12"/>
    <property type="match status" value="1"/>
</dbReference>
<keyword evidence="3" id="KW-1185">Reference proteome</keyword>
<reference evidence="2" key="2">
    <citation type="submission" date="2020-09" db="EMBL/GenBank/DDBJ databases">
        <authorList>
            <person name="Sun Q."/>
            <person name="Zhou Y."/>
        </authorList>
    </citation>
    <scope>NUCLEOTIDE SEQUENCE</scope>
    <source>
        <strain evidence="2">CGMCC 1.16134</strain>
    </source>
</reference>
<gene>
    <name evidence="2" type="ORF">GCM10010912_51970</name>
</gene>
<evidence type="ECO:0000259" key="1">
    <source>
        <dbReference type="Pfam" id="PF07484"/>
    </source>
</evidence>
<dbReference type="Pfam" id="PF07484">
    <property type="entry name" value="Collar"/>
    <property type="match status" value="1"/>
</dbReference>
<proteinExistence type="predicted"/>
<dbReference type="Gene3D" id="3.90.1340.10">
    <property type="entry name" value="Phage tail collar domain"/>
    <property type="match status" value="1"/>
</dbReference>
<dbReference type="EMBL" id="BMKR01000030">
    <property type="protein sequence ID" value="GGG00725.1"/>
    <property type="molecule type" value="Genomic_DNA"/>
</dbReference>
<dbReference type="RefSeq" id="WP_189030057.1">
    <property type="nucleotide sequence ID" value="NZ_BMKR01000030.1"/>
</dbReference>
<feature type="domain" description="Phage tail collar" evidence="1">
    <location>
        <begin position="5"/>
        <end position="61"/>
    </location>
</feature>
<dbReference type="InterPro" id="IPR037053">
    <property type="entry name" value="Phage_tail_collar_dom_sf"/>
</dbReference>
<dbReference type="Proteomes" id="UP000637643">
    <property type="component" value="Unassembled WGS sequence"/>
</dbReference>
<evidence type="ECO:0000313" key="3">
    <source>
        <dbReference type="Proteomes" id="UP000637643"/>
    </source>
</evidence>